<dbReference type="Pfam" id="PF19891">
    <property type="entry name" value="DUF6364"/>
    <property type="match status" value="1"/>
</dbReference>
<keyword evidence="2" id="KW-1185">Reference proteome</keyword>
<protein>
    <recommendedName>
        <fullName evidence="3">Ribbon-helix-helix protein, copG family</fullName>
    </recommendedName>
</protein>
<reference evidence="1 2" key="1">
    <citation type="submission" date="2016-10" db="EMBL/GenBank/DDBJ databases">
        <authorList>
            <person name="de Groot N.N."/>
        </authorList>
    </citation>
    <scope>NUCLEOTIDE SEQUENCE [LARGE SCALE GENOMIC DNA]</scope>
    <source>
        <strain evidence="1 2">CGMCC 1.10076</strain>
    </source>
</reference>
<sequence>MNTKLTLTIEQDVIQKAKDYARNKNRSLSDIIENYLKSLTKEETKEKKKSLSPIVKSLKGSFKMPANFDYKEELRKGLEEKYLYGKSSH</sequence>
<organism evidence="1 2">
    <name type="scientific">Flavobacterium noncentrifugens</name>
    <dbReference type="NCBI Taxonomy" id="1128970"/>
    <lineage>
        <taxon>Bacteria</taxon>
        <taxon>Pseudomonadati</taxon>
        <taxon>Bacteroidota</taxon>
        <taxon>Flavobacteriia</taxon>
        <taxon>Flavobacteriales</taxon>
        <taxon>Flavobacteriaceae</taxon>
        <taxon>Flavobacterium</taxon>
    </lineage>
</organism>
<dbReference type="Proteomes" id="UP000199580">
    <property type="component" value="Unassembled WGS sequence"/>
</dbReference>
<evidence type="ECO:0008006" key="3">
    <source>
        <dbReference type="Google" id="ProtNLM"/>
    </source>
</evidence>
<dbReference type="RefSeq" id="WP_091394789.1">
    <property type="nucleotide sequence ID" value="NZ_BKAI01000023.1"/>
</dbReference>
<evidence type="ECO:0000313" key="1">
    <source>
        <dbReference type="EMBL" id="SDJ92918.1"/>
    </source>
</evidence>
<proteinExistence type="predicted"/>
<dbReference type="STRING" id="1128970.SAMN04487935_2026"/>
<dbReference type="InterPro" id="IPR045944">
    <property type="entry name" value="DUF6364"/>
</dbReference>
<accession>A0A1G8XQV0</accession>
<dbReference type="OrthoDB" id="1121643at2"/>
<dbReference type="EMBL" id="FNEZ01000003">
    <property type="protein sequence ID" value="SDJ92918.1"/>
    <property type="molecule type" value="Genomic_DNA"/>
</dbReference>
<gene>
    <name evidence="1" type="ORF">SAMN04487935_2026</name>
</gene>
<name>A0A1G8XQV0_9FLAO</name>
<evidence type="ECO:0000313" key="2">
    <source>
        <dbReference type="Proteomes" id="UP000199580"/>
    </source>
</evidence>
<dbReference type="AlphaFoldDB" id="A0A1G8XQV0"/>